<sequence length="377" mass="42703">MSQFYVALPSDSSADYYENNTLSYYTTKLAQSIRLEHDRWEVGLAELSYPVGFETLEDNILSKDKELTANVVVTQVGRVSFPQQDFTSFKELYNKIKSSISDKDADNLNTDVRLRILDATLFVKHVEVSPTISLAIEKTLLRKPAQYHTNRVDVKSVTVPKGSKSDAGWSLRRFTDLFSTADLCKNDRLAVRLFKRRFGSCPRCTRRGAQTCVPSLDIKDTDYQYFNYTMPSYVIITVAGSERVYTRPMSLKRHYHHTLIRQIHNGWLIARNGIKNTIYYYHAFLQIHQVTEKGGRIEGREGWRTLQTRGEVKFEAHIEARSSFAKLGEGGSGTLLPIFFAGRTRGRASLRPGVDTPSVSLLYLARAEVAGQASATC</sequence>
<proteinExistence type="predicted"/>
<dbReference type="AlphaFoldDB" id="A0A7R9AWJ9"/>
<evidence type="ECO:0000313" key="1">
    <source>
        <dbReference type="EMBL" id="CAD7261813.1"/>
    </source>
</evidence>
<protein>
    <submittedName>
        <fullName evidence="1">Uncharacterized protein</fullName>
    </submittedName>
</protein>
<dbReference type="EMBL" id="OC002416">
    <property type="protein sequence ID" value="CAD7261813.1"/>
    <property type="molecule type" value="Genomic_DNA"/>
</dbReference>
<name>A0A7R9AWJ9_TIMSH</name>
<accession>A0A7R9AWJ9</accession>
<reference evidence="1" key="1">
    <citation type="submission" date="2020-11" db="EMBL/GenBank/DDBJ databases">
        <authorList>
            <person name="Tran Van P."/>
        </authorList>
    </citation>
    <scope>NUCLEOTIDE SEQUENCE</scope>
</reference>
<gene>
    <name evidence="1" type="ORF">TSIB3V08_LOCUS5937</name>
</gene>
<organism evidence="1">
    <name type="scientific">Timema shepardi</name>
    <name type="common">Walking stick</name>
    <dbReference type="NCBI Taxonomy" id="629360"/>
    <lineage>
        <taxon>Eukaryota</taxon>
        <taxon>Metazoa</taxon>
        <taxon>Ecdysozoa</taxon>
        <taxon>Arthropoda</taxon>
        <taxon>Hexapoda</taxon>
        <taxon>Insecta</taxon>
        <taxon>Pterygota</taxon>
        <taxon>Neoptera</taxon>
        <taxon>Polyneoptera</taxon>
        <taxon>Phasmatodea</taxon>
        <taxon>Timematodea</taxon>
        <taxon>Timematoidea</taxon>
        <taxon>Timematidae</taxon>
        <taxon>Timema</taxon>
    </lineage>
</organism>